<feature type="compositionally biased region" description="Low complexity" evidence="1">
    <location>
        <begin position="378"/>
        <end position="391"/>
    </location>
</feature>
<feature type="signal peptide" evidence="3">
    <location>
        <begin position="1"/>
        <end position="22"/>
    </location>
</feature>
<name>A0A7W4W5H5_9GAMM</name>
<keyword evidence="2" id="KW-0812">Transmembrane</keyword>
<feature type="domain" description="LysM" evidence="4">
    <location>
        <begin position="153"/>
        <end position="168"/>
    </location>
</feature>
<dbReference type="InterPro" id="IPR057840">
    <property type="entry name" value="FimV_N"/>
</dbReference>
<feature type="region of interest" description="Disordered" evidence="1">
    <location>
        <begin position="378"/>
        <end position="448"/>
    </location>
</feature>
<dbReference type="RefSeq" id="WP_183410557.1">
    <property type="nucleotide sequence ID" value="NZ_JACHWY010000002.1"/>
</dbReference>
<organism evidence="6 7">
    <name type="scientific">Litorivivens lipolytica</name>
    <dbReference type="NCBI Taxonomy" id="1524264"/>
    <lineage>
        <taxon>Bacteria</taxon>
        <taxon>Pseudomonadati</taxon>
        <taxon>Pseudomonadota</taxon>
        <taxon>Gammaproteobacteria</taxon>
        <taxon>Litorivivens</taxon>
    </lineage>
</organism>
<keyword evidence="7" id="KW-1185">Reference proteome</keyword>
<accession>A0A7W4W5H5</accession>
<comment type="caution">
    <text evidence="6">The sequence shown here is derived from an EMBL/GenBank/DDBJ whole genome shotgun (WGS) entry which is preliminary data.</text>
</comment>
<gene>
    <name evidence="6" type="ORF">FHR99_002065</name>
</gene>
<feature type="domain" description="LysM" evidence="4">
    <location>
        <begin position="285"/>
        <end position="299"/>
    </location>
</feature>
<dbReference type="EMBL" id="JACHWY010000002">
    <property type="protein sequence ID" value="MBB3047799.1"/>
    <property type="molecule type" value="Genomic_DNA"/>
</dbReference>
<evidence type="ECO:0000259" key="5">
    <source>
        <dbReference type="Pfam" id="PF25800"/>
    </source>
</evidence>
<dbReference type="Proteomes" id="UP000537130">
    <property type="component" value="Unassembled WGS sequence"/>
</dbReference>
<keyword evidence="3" id="KW-0732">Signal</keyword>
<proteinExistence type="predicted"/>
<feature type="region of interest" description="Disordered" evidence="1">
    <location>
        <begin position="250"/>
        <end position="269"/>
    </location>
</feature>
<evidence type="ECO:0000256" key="1">
    <source>
        <dbReference type="SAM" id="MobiDB-lite"/>
    </source>
</evidence>
<feature type="domain" description="FimV N-terminal" evidence="5">
    <location>
        <begin position="23"/>
        <end position="121"/>
    </location>
</feature>
<feature type="compositionally biased region" description="Low complexity" evidence="1">
    <location>
        <begin position="412"/>
        <end position="422"/>
    </location>
</feature>
<dbReference type="CDD" id="cd00118">
    <property type="entry name" value="LysM"/>
    <property type="match status" value="1"/>
</dbReference>
<feature type="transmembrane region" description="Helical" evidence="2">
    <location>
        <begin position="531"/>
        <end position="551"/>
    </location>
</feature>
<evidence type="ECO:0000256" key="2">
    <source>
        <dbReference type="SAM" id="Phobius"/>
    </source>
</evidence>
<dbReference type="InterPro" id="IPR018392">
    <property type="entry name" value="LysM"/>
</dbReference>
<dbReference type="Gene3D" id="3.10.350.10">
    <property type="entry name" value="LysM domain"/>
    <property type="match status" value="1"/>
</dbReference>
<evidence type="ECO:0000256" key="3">
    <source>
        <dbReference type="SAM" id="SignalP"/>
    </source>
</evidence>
<sequence>MRNILKYIMTSSLLFAGGFAQALSLGQPEVLSAPGNPLEVQIPVNNAEELKGQDLRVALISRASPRDALPPETFAGDVRYDRRAKAIVLRSNNVISAPRLSFTLNVRWNEGFLQRAYAIALGNDSSRRAASIISPVTVLPAIVSADETANRHYLVEQGDSLWTIARNVSIGRDGSHEQWMATVYQRNADAFIGGRPDRIRAAYSLDIPQQCSKVRLVLDADGRSFRLIDADGRVVTQQIFSDTRTAITGDVPAPSSVEPIDEPNPAPEEPRVAVYQSKDEIERTYQVVRGETLWGIADRLSSEKEGNRARWMAALFRLNPRAFIAGRPDRLRQDFTLAIPSEAGNMEMRFEENGIDYALVEGEYPDAVDVAEAPVVADAETTTPAAPVVDTPAEDTEASASVDTVDVEAETTEAASVEAESAQPVVAQPQVKTPAEEPASPEPADSGVFEYEGKSFVSDPYADSTDMEEPSTEEAAAIEQPADEEQRLRELEAQLDQALAVIDQEADAAESQPADEDASDMIAELSPSNSIVNALGWITLGMALVIGFGIYRDKRRNNAMVIRDRD</sequence>
<keyword evidence="2" id="KW-1133">Transmembrane helix</keyword>
<dbReference type="AlphaFoldDB" id="A0A7W4W5H5"/>
<dbReference type="Pfam" id="PF25800">
    <property type="entry name" value="FimV_N"/>
    <property type="match status" value="1"/>
</dbReference>
<protein>
    <submittedName>
        <fullName evidence="6">Tfp pilus assembly protein FimV</fullName>
    </submittedName>
</protein>
<dbReference type="InterPro" id="IPR036779">
    <property type="entry name" value="LysM_dom_sf"/>
</dbReference>
<dbReference type="Pfam" id="PF01476">
    <property type="entry name" value="LysM"/>
    <property type="match status" value="2"/>
</dbReference>
<evidence type="ECO:0000259" key="4">
    <source>
        <dbReference type="Pfam" id="PF01476"/>
    </source>
</evidence>
<feature type="chain" id="PRO_5031539551" evidence="3">
    <location>
        <begin position="23"/>
        <end position="566"/>
    </location>
</feature>
<reference evidence="6 7" key="1">
    <citation type="submission" date="2020-08" db="EMBL/GenBank/DDBJ databases">
        <title>Genomic Encyclopedia of Type Strains, Phase III (KMG-III): the genomes of soil and plant-associated and newly described type strains.</title>
        <authorList>
            <person name="Whitman W."/>
        </authorList>
    </citation>
    <scope>NUCLEOTIDE SEQUENCE [LARGE SCALE GENOMIC DNA]</scope>
    <source>
        <strain evidence="6 7">CECT 8654</strain>
    </source>
</reference>
<evidence type="ECO:0000313" key="6">
    <source>
        <dbReference type="EMBL" id="MBB3047799.1"/>
    </source>
</evidence>
<keyword evidence="2" id="KW-0472">Membrane</keyword>
<evidence type="ECO:0000313" key="7">
    <source>
        <dbReference type="Proteomes" id="UP000537130"/>
    </source>
</evidence>